<dbReference type="EMBL" id="LAZR01029886">
    <property type="protein sequence ID" value="KKL58256.1"/>
    <property type="molecule type" value="Genomic_DNA"/>
</dbReference>
<sequence length="254" mass="28175">MEGSDGPYDDVNLESAALIGTPVPEGFDVSKLPRDLIIGEHNGEDVFKWAPRKVTVFTDTGLSAQSPSALEYASSIGNTLNYAARWGMALTARIYDPAYIRGSVVEHDSSSYFAKLLRSSPRYQDIRFTSLTDPVRAKIIDASRSFGNGEVNFSGETEFGVAVYDRELFHFGPYNLYVGQQTMGRVDVSAKWTVSITQTIEPDGTVTGMAHMQIDYRVVDDFNIGNSRVWDLGTVVNKVSWQDNVTYRITGTER</sequence>
<gene>
    <name evidence="1" type="ORF">LCGC14_2227190</name>
</gene>
<protein>
    <submittedName>
        <fullName evidence="1">Uncharacterized protein</fullName>
    </submittedName>
</protein>
<name>A0A0F9DWX3_9ZZZZ</name>
<proteinExistence type="predicted"/>
<organism evidence="1">
    <name type="scientific">marine sediment metagenome</name>
    <dbReference type="NCBI Taxonomy" id="412755"/>
    <lineage>
        <taxon>unclassified sequences</taxon>
        <taxon>metagenomes</taxon>
        <taxon>ecological metagenomes</taxon>
    </lineage>
</organism>
<reference evidence="1" key="1">
    <citation type="journal article" date="2015" name="Nature">
        <title>Complex archaea that bridge the gap between prokaryotes and eukaryotes.</title>
        <authorList>
            <person name="Spang A."/>
            <person name="Saw J.H."/>
            <person name="Jorgensen S.L."/>
            <person name="Zaremba-Niedzwiedzka K."/>
            <person name="Martijn J."/>
            <person name="Lind A.E."/>
            <person name="van Eijk R."/>
            <person name="Schleper C."/>
            <person name="Guy L."/>
            <person name="Ettema T.J."/>
        </authorList>
    </citation>
    <scope>NUCLEOTIDE SEQUENCE</scope>
</reference>
<accession>A0A0F9DWX3</accession>
<evidence type="ECO:0000313" key="1">
    <source>
        <dbReference type="EMBL" id="KKL58256.1"/>
    </source>
</evidence>
<dbReference type="AlphaFoldDB" id="A0A0F9DWX3"/>
<comment type="caution">
    <text evidence="1">The sequence shown here is derived from an EMBL/GenBank/DDBJ whole genome shotgun (WGS) entry which is preliminary data.</text>
</comment>